<dbReference type="EMBL" id="LR796771">
    <property type="protein sequence ID" value="CAB4165338.1"/>
    <property type="molecule type" value="Genomic_DNA"/>
</dbReference>
<proteinExistence type="predicted"/>
<reference evidence="1" key="1">
    <citation type="submission" date="2020-04" db="EMBL/GenBank/DDBJ databases">
        <authorList>
            <person name="Chiriac C."/>
            <person name="Salcher M."/>
            <person name="Ghai R."/>
            <person name="Kavagutti S V."/>
        </authorList>
    </citation>
    <scope>NUCLEOTIDE SEQUENCE</scope>
</reference>
<name>A0A6J5P817_9CAUD</name>
<accession>A0A6J5P817</accession>
<protein>
    <submittedName>
        <fullName evidence="1">Uncharacterized protein</fullName>
    </submittedName>
</protein>
<sequence length="100" mass="11960">MYNNDCGMSTSFFNFEEMEMETRHDKLMVFIARLNRILDRRDMLSIRVRQWRECVGLDSQEKLLRRADELAYESAQDDAANCYKELVAYCEEMLEKGDKE</sequence>
<organism evidence="1">
    <name type="scientific">uncultured Caudovirales phage</name>
    <dbReference type="NCBI Taxonomy" id="2100421"/>
    <lineage>
        <taxon>Viruses</taxon>
        <taxon>Duplodnaviria</taxon>
        <taxon>Heunggongvirae</taxon>
        <taxon>Uroviricota</taxon>
        <taxon>Caudoviricetes</taxon>
        <taxon>Peduoviridae</taxon>
        <taxon>Maltschvirus</taxon>
        <taxon>Maltschvirus maltsch</taxon>
    </lineage>
</organism>
<evidence type="ECO:0000313" key="1">
    <source>
        <dbReference type="EMBL" id="CAB4165338.1"/>
    </source>
</evidence>
<gene>
    <name evidence="1" type="ORF">UFOVP820_35</name>
</gene>